<dbReference type="SUPFAM" id="SSF56801">
    <property type="entry name" value="Acetyl-CoA synthetase-like"/>
    <property type="match status" value="1"/>
</dbReference>
<dbReference type="NCBIfam" id="NF005702">
    <property type="entry name" value="PRK07514.1"/>
    <property type="match status" value="1"/>
</dbReference>
<evidence type="ECO:0000256" key="1">
    <source>
        <dbReference type="ARBA" id="ARBA00006432"/>
    </source>
</evidence>
<evidence type="ECO:0000259" key="3">
    <source>
        <dbReference type="Pfam" id="PF00501"/>
    </source>
</evidence>
<dbReference type="RefSeq" id="WP_074064194.1">
    <property type="nucleotide sequence ID" value="NZ_CP017244.1"/>
</dbReference>
<evidence type="ECO:0000313" key="5">
    <source>
        <dbReference type="EMBL" id="APO78305.1"/>
    </source>
</evidence>
<sequence length="504" mass="54376">MSNHLFDAIRAAAPGNAPFIRINGGRIWTYDEALDLSGRIASAIDALGIRPGDRVAAQVEKSAEALILYLACLRCGAVYLPLNTAYTLAELDYFIGDAEPRLVVVSPAQRQAVATIAKAHGAIVETLDADGTGSLLDLARDEPVDFVNASCSADDLAAILYTSGTTGRSKGAMLTHGNLRSNATTLRDCWRVTSGDRLIHALPIFHTHGLFVATNVTLLAGASMFLLSKFDADEVVALMPQATMLMGVPTFYVRLLQSRRLDKQAVANMRLFVSGSAPLLAETHVEFEKRTGHAILERYGMTETNMNTSNPYDGARIAGTVGFPLPGVTVRVTDPATGAGLPPDETGMIEIKGPNVFKGYWRMPEKTAAEFTSDGFFISGDLGKIDKDGYVHIVGRSKDLVISGGYNIYPKEVEGEIDQLDGVAESAVIGVPHPDFGEGVTAIVVRKTDSALDEGAILHALHDRLARYKQPKRIIFAEDLPRNAMGKVQKNVLRKKYADLYAKT</sequence>
<feature type="domain" description="AMP-binding enzyme C-terminal" evidence="4">
    <location>
        <begin position="412"/>
        <end position="487"/>
    </location>
</feature>
<evidence type="ECO:0000259" key="4">
    <source>
        <dbReference type="Pfam" id="PF13193"/>
    </source>
</evidence>
<organism evidence="5 6">
    <name type="scientific">Rhizobium etli 8C-3</name>
    <dbReference type="NCBI Taxonomy" id="538025"/>
    <lineage>
        <taxon>Bacteria</taxon>
        <taxon>Pseudomonadati</taxon>
        <taxon>Pseudomonadota</taxon>
        <taxon>Alphaproteobacteria</taxon>
        <taxon>Hyphomicrobiales</taxon>
        <taxon>Rhizobiaceae</taxon>
        <taxon>Rhizobium/Agrobacterium group</taxon>
        <taxon>Rhizobium</taxon>
    </lineage>
</organism>
<geneLocation type="plasmid" evidence="6">
    <name>prsp8c3c</name>
</geneLocation>
<comment type="similarity">
    <text evidence="1">Belongs to the ATP-dependent AMP-binding enzyme family.</text>
</comment>
<dbReference type="InterPro" id="IPR025110">
    <property type="entry name" value="AMP-bd_C"/>
</dbReference>
<dbReference type="Pfam" id="PF00501">
    <property type="entry name" value="AMP-binding"/>
    <property type="match status" value="1"/>
</dbReference>
<dbReference type="GO" id="GO:0031956">
    <property type="term" value="F:medium-chain fatty acid-CoA ligase activity"/>
    <property type="evidence" value="ECO:0007669"/>
    <property type="project" value="TreeGrafter"/>
</dbReference>
<dbReference type="PANTHER" id="PTHR43201:SF8">
    <property type="entry name" value="ACYL-COA SYNTHETASE FAMILY MEMBER 3"/>
    <property type="match status" value="1"/>
</dbReference>
<dbReference type="InterPro" id="IPR020845">
    <property type="entry name" value="AMP-binding_CS"/>
</dbReference>
<dbReference type="PANTHER" id="PTHR43201">
    <property type="entry name" value="ACYL-COA SYNTHETASE"/>
    <property type="match status" value="1"/>
</dbReference>
<dbReference type="Gene3D" id="3.30.300.30">
    <property type="match status" value="1"/>
</dbReference>
<accession>A0A1L5PDY8</accession>
<dbReference type="Proteomes" id="UP000185109">
    <property type="component" value="Plasmid pRsp8C3c"/>
</dbReference>
<name>A0A1L5PDY8_RHIET</name>
<dbReference type="InterPro" id="IPR045851">
    <property type="entry name" value="AMP-bd_C_sf"/>
</dbReference>
<dbReference type="InterPro" id="IPR000873">
    <property type="entry name" value="AMP-dep_synth/lig_dom"/>
</dbReference>
<proteinExistence type="inferred from homology"/>
<evidence type="ECO:0000313" key="6">
    <source>
        <dbReference type="Proteomes" id="UP000185109"/>
    </source>
</evidence>
<dbReference type="Pfam" id="PF13193">
    <property type="entry name" value="AMP-binding_C"/>
    <property type="match status" value="1"/>
</dbReference>
<keyword evidence="5" id="KW-0614">Plasmid</keyword>
<feature type="domain" description="AMP-dependent synthetase/ligase" evidence="3">
    <location>
        <begin position="11"/>
        <end position="361"/>
    </location>
</feature>
<gene>
    <name evidence="5" type="primary">matB</name>
    <name evidence="5" type="ORF">AM571_PC00567</name>
</gene>
<evidence type="ECO:0000256" key="2">
    <source>
        <dbReference type="ARBA" id="ARBA00022723"/>
    </source>
</evidence>
<reference evidence="5 6" key="1">
    <citation type="submission" date="2016-09" db="EMBL/GenBank/DDBJ databases">
        <title>The complete genome sequences of Rhizobium gallicum, symbiovars gallicum and phaseoli, symbionts associated to common bean (Phaseolus vulgaris).</title>
        <authorList>
            <person name="Bustos P."/>
            <person name="Santamaria R.I."/>
            <person name="Perez-Carrascal O.M."/>
            <person name="Juarez S."/>
            <person name="Lozano L."/>
            <person name="Martinez-Flores I."/>
            <person name="Martinez-Romero E."/>
            <person name="Cevallos M."/>
            <person name="Romero D."/>
            <person name="Davila G."/>
            <person name="Gonzalez V."/>
        </authorList>
    </citation>
    <scope>NUCLEOTIDE SEQUENCE [LARGE SCALE GENOMIC DNA]</scope>
    <source>
        <strain evidence="5 6">8C-3</strain>
        <plasmid evidence="6">Plasmid prsp8c3c</plasmid>
    </source>
</reference>
<dbReference type="InterPro" id="IPR042099">
    <property type="entry name" value="ANL_N_sf"/>
</dbReference>
<dbReference type="PROSITE" id="PS00455">
    <property type="entry name" value="AMP_BINDING"/>
    <property type="match status" value="1"/>
</dbReference>
<keyword evidence="2" id="KW-0479">Metal-binding</keyword>
<dbReference type="GO" id="GO:0046872">
    <property type="term" value="F:metal ion binding"/>
    <property type="evidence" value="ECO:0007669"/>
    <property type="project" value="UniProtKB-KW"/>
</dbReference>
<dbReference type="CDD" id="cd05941">
    <property type="entry name" value="MCS"/>
    <property type="match status" value="1"/>
</dbReference>
<protein>
    <submittedName>
        <fullName evidence="5">Malonyl-CoA synthase protein</fullName>
    </submittedName>
</protein>
<dbReference type="EMBL" id="CP017244">
    <property type="protein sequence ID" value="APO78305.1"/>
    <property type="molecule type" value="Genomic_DNA"/>
</dbReference>
<dbReference type="GO" id="GO:0006631">
    <property type="term" value="P:fatty acid metabolic process"/>
    <property type="evidence" value="ECO:0007669"/>
    <property type="project" value="TreeGrafter"/>
</dbReference>
<dbReference type="AlphaFoldDB" id="A0A1L5PDY8"/>
<dbReference type="Gene3D" id="3.40.50.12780">
    <property type="entry name" value="N-terminal domain of ligase-like"/>
    <property type="match status" value="1"/>
</dbReference>